<dbReference type="SUPFAM" id="SSF82708">
    <property type="entry name" value="R3H domain"/>
    <property type="match status" value="1"/>
</dbReference>
<dbReference type="PANTHER" id="PTHR32019:SF2">
    <property type="entry name" value="R3H DOMAIN-CONTAINING PROTEIN 4"/>
    <property type="match status" value="1"/>
</dbReference>
<dbReference type="AlphaFoldDB" id="A0A9W9ZRG2"/>
<feature type="compositionally biased region" description="Basic residues" evidence="1">
    <location>
        <begin position="51"/>
        <end position="60"/>
    </location>
</feature>
<feature type="domain" description="R3H-associated N-terminal" evidence="2">
    <location>
        <begin position="68"/>
        <end position="193"/>
    </location>
</feature>
<dbReference type="GO" id="GO:0003676">
    <property type="term" value="F:nucleic acid binding"/>
    <property type="evidence" value="ECO:0007669"/>
    <property type="project" value="InterPro"/>
</dbReference>
<dbReference type="InterPro" id="IPR036867">
    <property type="entry name" value="R3H_dom_sf"/>
</dbReference>
<dbReference type="InterPro" id="IPR025952">
    <property type="entry name" value="R3H-assoc_dom"/>
</dbReference>
<accession>A0A9W9ZRG2</accession>
<dbReference type="PANTHER" id="PTHR32019">
    <property type="entry name" value="R3H DOMAIN-CONTAINING PROTEIN 4"/>
    <property type="match status" value="1"/>
</dbReference>
<feature type="compositionally biased region" description="Polar residues" evidence="1">
    <location>
        <begin position="61"/>
        <end position="70"/>
    </location>
</feature>
<comment type="caution">
    <text evidence="3">The sequence shown here is derived from an EMBL/GenBank/DDBJ whole genome shotgun (WGS) entry which is preliminary data.</text>
</comment>
<organism evidence="3 4">
    <name type="scientific">Desmophyllum pertusum</name>
    <dbReference type="NCBI Taxonomy" id="174260"/>
    <lineage>
        <taxon>Eukaryota</taxon>
        <taxon>Metazoa</taxon>
        <taxon>Cnidaria</taxon>
        <taxon>Anthozoa</taxon>
        <taxon>Hexacorallia</taxon>
        <taxon>Scleractinia</taxon>
        <taxon>Caryophylliina</taxon>
        <taxon>Caryophylliidae</taxon>
        <taxon>Desmophyllum</taxon>
    </lineage>
</organism>
<evidence type="ECO:0000256" key="1">
    <source>
        <dbReference type="SAM" id="MobiDB-lite"/>
    </source>
</evidence>
<feature type="region of interest" description="Disordered" evidence="1">
    <location>
        <begin position="35"/>
        <end position="70"/>
    </location>
</feature>
<dbReference type="EMBL" id="MU825876">
    <property type="protein sequence ID" value="KAJ7386598.1"/>
    <property type="molecule type" value="Genomic_DNA"/>
</dbReference>
<feature type="region of interest" description="Disordered" evidence="1">
    <location>
        <begin position="149"/>
        <end position="168"/>
    </location>
</feature>
<gene>
    <name evidence="3" type="primary">R3HDM4</name>
    <name evidence="3" type="ORF">OS493_008746</name>
</gene>
<dbReference type="Pfam" id="PF13902">
    <property type="entry name" value="R3H-assoc"/>
    <property type="match status" value="1"/>
</dbReference>
<dbReference type="InterPro" id="IPR039629">
    <property type="entry name" value="R3HDM4"/>
</dbReference>
<reference evidence="3" key="1">
    <citation type="submission" date="2023-01" db="EMBL/GenBank/DDBJ databases">
        <title>Genome assembly of the deep-sea coral Lophelia pertusa.</title>
        <authorList>
            <person name="Herrera S."/>
            <person name="Cordes E."/>
        </authorList>
    </citation>
    <scope>NUCLEOTIDE SEQUENCE</scope>
    <source>
        <strain evidence="3">USNM1676648</strain>
        <tissue evidence="3">Polyp</tissue>
    </source>
</reference>
<evidence type="ECO:0000313" key="4">
    <source>
        <dbReference type="Proteomes" id="UP001163046"/>
    </source>
</evidence>
<dbReference type="OrthoDB" id="10248581at2759"/>
<keyword evidence="4" id="KW-1185">Reference proteome</keyword>
<evidence type="ECO:0000313" key="3">
    <source>
        <dbReference type="EMBL" id="KAJ7386598.1"/>
    </source>
</evidence>
<dbReference type="Proteomes" id="UP001163046">
    <property type="component" value="Unassembled WGS sequence"/>
</dbReference>
<evidence type="ECO:0000259" key="2">
    <source>
        <dbReference type="Pfam" id="PF13902"/>
    </source>
</evidence>
<sequence>MGVINIDEHLRHRRSRELVENYGTDNVWEEEVLEDLEPTEAEPPQPEPNQRKHARNRSQKSKLQYYNNRNTARKVKTGNRPMRRHENTCFLLSLVDHEEIGELEISDLVNTNTSVFATLLANEENMKIWNEFVSLSEEEQEVIITRKTKTSAPDKGVNRGNTDEDKNIPKGRDAVAIAEKSFNRIEVHIRGTLDNKRFPMGGLKHHEDEVISYFSDDPSAIMISSVPSSFDRLLVHGLCQFLDLKSTSMKRNGDRIMEIENNQETFCVPSLLLSQYLEQHR</sequence>
<proteinExistence type="predicted"/>
<name>A0A9W9ZRG2_9CNID</name>
<protein>
    <submittedName>
        <fullName evidence="3">R3H domain-containing protein 4</fullName>
    </submittedName>
</protein>